<sequence>MAQCCTFDHTPRRQRRINGLQLPLHYQQVIGWIVFVTTAILNFAILTRIQFDELKIISFTIFTVLYVTHIVAHSAALLIDPSEKDLKKLKANNVPEFDRSIHTHVIENGRCHLCNIYTSSKKTKHCSICNKCVDRFDHHCKWLNNCVGQRNYGAFITTATTALFISIFTMCLCLTDIILFLTKPQRLSPAAQQFISCPAVHDTANRYCKNSVGFLTFLVILCVSAFAIACALLHLCCFHVYICILGVSTYEYIVKSGTPEAPRINCIPDGYYCRNRCPKRMYKIKKSHPSSDEVSDVNLKNMNRATIARRDSNVGTLIGILINHELDKARKMFLFDKNKIHPENESGTQA</sequence>
<dbReference type="Proteomes" id="UP001064048">
    <property type="component" value="Chromosome 5"/>
</dbReference>
<organism evidence="1 2">
    <name type="scientific">Choristoneura fumiferana</name>
    <name type="common">Spruce budworm moth</name>
    <name type="synonym">Archips fumiferana</name>
    <dbReference type="NCBI Taxonomy" id="7141"/>
    <lineage>
        <taxon>Eukaryota</taxon>
        <taxon>Metazoa</taxon>
        <taxon>Ecdysozoa</taxon>
        <taxon>Arthropoda</taxon>
        <taxon>Hexapoda</taxon>
        <taxon>Insecta</taxon>
        <taxon>Pterygota</taxon>
        <taxon>Neoptera</taxon>
        <taxon>Endopterygota</taxon>
        <taxon>Lepidoptera</taxon>
        <taxon>Glossata</taxon>
        <taxon>Ditrysia</taxon>
        <taxon>Tortricoidea</taxon>
        <taxon>Tortricidae</taxon>
        <taxon>Tortricinae</taxon>
        <taxon>Choristoneura</taxon>
    </lineage>
</organism>
<accession>A0ACC0KEM3</accession>
<evidence type="ECO:0000313" key="2">
    <source>
        <dbReference type="Proteomes" id="UP001064048"/>
    </source>
</evidence>
<reference evidence="1 2" key="1">
    <citation type="journal article" date="2022" name="Genome Biol. Evol.">
        <title>The Spruce Budworm Genome: Reconstructing the Evolutionary History of Antifreeze Proteins.</title>
        <authorList>
            <person name="Beliveau C."/>
            <person name="Gagne P."/>
            <person name="Picq S."/>
            <person name="Vernygora O."/>
            <person name="Keeling C.I."/>
            <person name="Pinkney K."/>
            <person name="Doucet D."/>
            <person name="Wen F."/>
            <person name="Johnston J.S."/>
            <person name="Maaroufi H."/>
            <person name="Boyle B."/>
            <person name="Laroche J."/>
            <person name="Dewar K."/>
            <person name="Juretic N."/>
            <person name="Blackburn G."/>
            <person name="Nisole A."/>
            <person name="Brunet B."/>
            <person name="Brandao M."/>
            <person name="Lumley L."/>
            <person name="Duan J."/>
            <person name="Quan G."/>
            <person name="Lucarotti C.J."/>
            <person name="Roe A.D."/>
            <person name="Sperling F.A.H."/>
            <person name="Levesque R.C."/>
            <person name="Cusson M."/>
        </authorList>
    </citation>
    <scope>NUCLEOTIDE SEQUENCE [LARGE SCALE GENOMIC DNA]</scope>
    <source>
        <strain evidence="1">Glfc:IPQL:Cfum</strain>
    </source>
</reference>
<dbReference type="EMBL" id="CM046105">
    <property type="protein sequence ID" value="KAI8434928.1"/>
    <property type="molecule type" value="Genomic_DNA"/>
</dbReference>
<gene>
    <name evidence="1" type="ORF">MSG28_003401</name>
</gene>
<keyword evidence="2" id="KW-1185">Reference proteome</keyword>
<protein>
    <submittedName>
        <fullName evidence="1">Uncharacterized protein</fullName>
    </submittedName>
</protein>
<comment type="caution">
    <text evidence="1">The sequence shown here is derived from an EMBL/GenBank/DDBJ whole genome shotgun (WGS) entry which is preliminary data.</text>
</comment>
<proteinExistence type="predicted"/>
<evidence type="ECO:0000313" key="1">
    <source>
        <dbReference type="EMBL" id="KAI8434928.1"/>
    </source>
</evidence>
<name>A0ACC0KEM3_CHOFU</name>